<proteinExistence type="inferred from homology"/>
<dbReference type="KEGG" id="slb:AWJ20_3372"/>
<evidence type="ECO:0000313" key="7">
    <source>
        <dbReference type="Proteomes" id="UP000189580"/>
    </source>
</evidence>
<dbReference type="SUPFAM" id="SSF51735">
    <property type="entry name" value="NAD(P)-binding Rossmann-fold domains"/>
    <property type="match status" value="1"/>
</dbReference>
<dbReference type="PRINTS" id="PR00081">
    <property type="entry name" value="GDHRDH"/>
</dbReference>
<dbReference type="PRINTS" id="PR00080">
    <property type="entry name" value="SDRFAMILY"/>
</dbReference>
<organism evidence="6 7">
    <name type="scientific">Sugiyamaella lignohabitans</name>
    <dbReference type="NCBI Taxonomy" id="796027"/>
    <lineage>
        <taxon>Eukaryota</taxon>
        <taxon>Fungi</taxon>
        <taxon>Dikarya</taxon>
        <taxon>Ascomycota</taxon>
        <taxon>Saccharomycotina</taxon>
        <taxon>Dipodascomycetes</taxon>
        <taxon>Dipodascales</taxon>
        <taxon>Trichomonascaceae</taxon>
        <taxon>Sugiyamaella</taxon>
    </lineage>
</organism>
<reference evidence="6 7" key="1">
    <citation type="submission" date="2016-02" db="EMBL/GenBank/DDBJ databases">
        <title>Complete genome sequence and transcriptome regulation of the pentose utilising yeast Sugiyamaella lignohabitans.</title>
        <authorList>
            <person name="Bellasio M."/>
            <person name="Peymann A."/>
            <person name="Valli M."/>
            <person name="Sipitzky M."/>
            <person name="Graf A."/>
            <person name="Sauer M."/>
            <person name="Marx H."/>
            <person name="Mattanovich D."/>
        </authorList>
    </citation>
    <scope>NUCLEOTIDE SEQUENCE [LARGE SCALE GENOMIC DNA]</scope>
    <source>
        <strain evidence="6 7">CBS 10342</strain>
    </source>
</reference>
<keyword evidence="7" id="KW-1185">Reference proteome</keyword>
<evidence type="ECO:0000256" key="3">
    <source>
        <dbReference type="ARBA" id="ARBA00023002"/>
    </source>
</evidence>
<feature type="domain" description="Ketoreductase" evidence="5">
    <location>
        <begin position="14"/>
        <end position="197"/>
    </location>
</feature>
<name>A0A167FUX3_9ASCO</name>
<dbReference type="InterPro" id="IPR036291">
    <property type="entry name" value="NAD(P)-bd_dom_sf"/>
</dbReference>
<dbReference type="FunFam" id="3.40.50.720:FF:000084">
    <property type="entry name" value="Short-chain dehydrogenase reductase"/>
    <property type="match status" value="1"/>
</dbReference>
<gene>
    <name evidence="6" type="primary">SPS19</name>
    <name evidence="6" type="ORF">AWJ20_3372</name>
</gene>
<evidence type="ECO:0000256" key="2">
    <source>
        <dbReference type="ARBA" id="ARBA00022857"/>
    </source>
</evidence>
<keyword evidence="2" id="KW-0521">NADP</keyword>
<dbReference type="SMART" id="SM00822">
    <property type="entry name" value="PKS_KR"/>
    <property type="match status" value="1"/>
</dbReference>
<dbReference type="AlphaFoldDB" id="A0A167FUX3"/>
<dbReference type="InterPro" id="IPR002347">
    <property type="entry name" value="SDR_fam"/>
</dbReference>
<dbReference type="Gene3D" id="3.40.50.720">
    <property type="entry name" value="NAD(P)-binding Rossmann-like Domain"/>
    <property type="match status" value="1"/>
</dbReference>
<dbReference type="EMBL" id="CP014503">
    <property type="protein sequence ID" value="ANB15732.1"/>
    <property type="molecule type" value="Genomic_DNA"/>
</dbReference>
<accession>A0A167FUX3</accession>
<dbReference type="Pfam" id="PF00106">
    <property type="entry name" value="adh_short"/>
    <property type="match status" value="1"/>
</dbReference>
<dbReference type="Proteomes" id="UP000189580">
    <property type="component" value="Chromosome b"/>
</dbReference>
<protein>
    <submittedName>
        <fullName evidence="6">Sps19p</fullName>
    </submittedName>
</protein>
<evidence type="ECO:0000259" key="5">
    <source>
        <dbReference type="SMART" id="SM00822"/>
    </source>
</evidence>
<keyword evidence="3" id="KW-0560">Oxidoreductase</keyword>
<dbReference type="RefSeq" id="XP_018738209.1">
    <property type="nucleotide sequence ID" value="XM_018880384.1"/>
</dbReference>
<comment type="similarity">
    <text evidence="1 4">Belongs to the short-chain dehydrogenases/reductases (SDR) family.</text>
</comment>
<evidence type="ECO:0000256" key="1">
    <source>
        <dbReference type="ARBA" id="ARBA00006484"/>
    </source>
</evidence>
<dbReference type="PANTHER" id="PTHR42760:SF5">
    <property type="entry name" value="2-DEHYDRO-3-DEOXY-D-GLUCONATE 5-DEHYDROGENASE"/>
    <property type="match status" value="1"/>
</dbReference>
<evidence type="ECO:0000256" key="4">
    <source>
        <dbReference type="RuleBase" id="RU000363"/>
    </source>
</evidence>
<dbReference type="GeneID" id="30035387"/>
<dbReference type="PANTHER" id="PTHR42760">
    <property type="entry name" value="SHORT-CHAIN DEHYDROGENASES/REDUCTASES FAMILY MEMBER"/>
    <property type="match status" value="1"/>
</dbReference>
<dbReference type="InterPro" id="IPR057326">
    <property type="entry name" value="KR_dom"/>
</dbReference>
<dbReference type="GO" id="GO:0016616">
    <property type="term" value="F:oxidoreductase activity, acting on the CH-OH group of donors, NAD or NADP as acceptor"/>
    <property type="evidence" value="ECO:0007669"/>
    <property type="project" value="TreeGrafter"/>
</dbReference>
<evidence type="ECO:0000313" key="6">
    <source>
        <dbReference type="EMBL" id="ANB15732.1"/>
    </source>
</evidence>
<dbReference type="OrthoDB" id="294295at2759"/>
<dbReference type="InterPro" id="IPR020904">
    <property type="entry name" value="Sc_DH/Rdtase_CS"/>
</dbReference>
<dbReference type="PROSITE" id="PS00061">
    <property type="entry name" value="ADH_SHORT"/>
    <property type="match status" value="1"/>
</dbReference>
<sequence>MTDFVNSLFSLKNKNAIITGGTRGIGASIAEGLAGAGAHVILLQRDLSNTTTADRIKKAGGQATIIECDLGVNSQVNNVVPKVLKIVDHIDILINCGGIQRRFPAEDFPEQDWDDVLQINLKSVFLLIRNVGKHMLTSDRKGRGNGKIISIASLVSFQGGLTVPAYTAAKHGITGITKSFANEWSSKGINVNAIAPGYIATDMTDALMKDENRSRQIMERIPAQRWGKPSDFMGPVIFLSSPASDYVCGDCMLVDGGWMGR</sequence>